<dbReference type="AlphaFoldDB" id="A0A2P6SEL8"/>
<evidence type="ECO:0000256" key="1">
    <source>
        <dbReference type="ARBA" id="ARBA00009005"/>
    </source>
</evidence>
<dbReference type="SUPFAM" id="SSF52129">
    <property type="entry name" value="Caspase-like"/>
    <property type="match status" value="1"/>
</dbReference>
<proteinExistence type="inferred from homology"/>
<dbReference type="EMBL" id="PDCK01000039">
    <property type="protein sequence ID" value="PRQ57121.1"/>
    <property type="molecule type" value="Genomic_DNA"/>
</dbReference>
<comment type="caution">
    <text evidence="3">The sequence shown here is derived from an EMBL/GenBank/DDBJ whole genome shotgun (WGS) entry which is preliminary data.</text>
</comment>
<evidence type="ECO:0000313" key="3">
    <source>
        <dbReference type="EMBL" id="PRQ57121.1"/>
    </source>
</evidence>
<name>A0A2P6SEL8_ROSCH</name>
<sequence length="366" mass="39856">MMMSNYGGQQLLVIDCCYCQTQIPLVSPISVLCRRCGRCTRVASPGFPRSPYSAVPYYVRINRPPHAGFPHRLPGPPPKVHRRKKAVICGISYLHTRGELNGCINDAKLMRSLLISKFNFAEDSIIMLTEKETDPYKIPYKRNIEGALRWLVRGCQPGDSLLFYFSGHGSQLREQYRGDELDGKDETLCPLDFKTKGMIRDDWINATIVGPIPRDVKLHAIVDSCSSGTILDLPWLCNMDRDGSCKWDKASGVWKGASGGEVICISGCHDNQTSAETQSIPTTGVMTFCFIQAIKSGQAATYGSLLNSMRSAIRSMGSAAGGSGGAVTSLAGMLLAGGRVGGGGLRQEPQLTAGTRFDVYTKPFTL</sequence>
<protein>
    <submittedName>
        <fullName evidence="3">Putative Caspase-like domain-containing protein</fullName>
    </submittedName>
</protein>
<dbReference type="Proteomes" id="UP000238479">
    <property type="component" value="Chromosome 1"/>
</dbReference>
<dbReference type="GO" id="GO:0006508">
    <property type="term" value="P:proteolysis"/>
    <property type="evidence" value="ECO:0007669"/>
    <property type="project" value="InterPro"/>
</dbReference>
<gene>
    <name evidence="3" type="ORF">RchiOBHm_Chr1g0344811</name>
</gene>
<dbReference type="GO" id="GO:0005737">
    <property type="term" value="C:cytoplasm"/>
    <property type="evidence" value="ECO:0007669"/>
    <property type="project" value="TreeGrafter"/>
</dbReference>
<feature type="domain" description="Peptidase C14 caspase" evidence="2">
    <location>
        <begin position="83"/>
        <end position="353"/>
    </location>
</feature>
<dbReference type="InterPro" id="IPR029030">
    <property type="entry name" value="Caspase-like_dom_sf"/>
</dbReference>
<dbReference type="Pfam" id="PF00656">
    <property type="entry name" value="Peptidase_C14"/>
    <property type="match status" value="1"/>
</dbReference>
<organism evidence="3 4">
    <name type="scientific">Rosa chinensis</name>
    <name type="common">China rose</name>
    <dbReference type="NCBI Taxonomy" id="74649"/>
    <lineage>
        <taxon>Eukaryota</taxon>
        <taxon>Viridiplantae</taxon>
        <taxon>Streptophyta</taxon>
        <taxon>Embryophyta</taxon>
        <taxon>Tracheophyta</taxon>
        <taxon>Spermatophyta</taxon>
        <taxon>Magnoliopsida</taxon>
        <taxon>eudicotyledons</taxon>
        <taxon>Gunneridae</taxon>
        <taxon>Pentapetalae</taxon>
        <taxon>rosids</taxon>
        <taxon>fabids</taxon>
        <taxon>Rosales</taxon>
        <taxon>Rosaceae</taxon>
        <taxon>Rosoideae</taxon>
        <taxon>Rosoideae incertae sedis</taxon>
        <taxon>Rosa</taxon>
    </lineage>
</organism>
<accession>A0A2P6SEL8</accession>
<dbReference type="InterPro" id="IPR011600">
    <property type="entry name" value="Pept_C14_caspase"/>
</dbReference>
<dbReference type="GO" id="GO:0004197">
    <property type="term" value="F:cysteine-type endopeptidase activity"/>
    <property type="evidence" value="ECO:0007669"/>
    <property type="project" value="InterPro"/>
</dbReference>
<dbReference type="Gramene" id="PRQ57121">
    <property type="protein sequence ID" value="PRQ57121"/>
    <property type="gene ID" value="RchiOBHm_Chr1g0344811"/>
</dbReference>
<dbReference type="PANTHER" id="PTHR48104">
    <property type="entry name" value="METACASPASE-4"/>
    <property type="match status" value="1"/>
</dbReference>
<dbReference type="OrthoDB" id="3223806at2759"/>
<reference evidence="3 4" key="1">
    <citation type="journal article" date="2018" name="Nat. Genet.">
        <title>The Rosa genome provides new insights in the design of modern roses.</title>
        <authorList>
            <person name="Bendahmane M."/>
        </authorList>
    </citation>
    <scope>NUCLEOTIDE SEQUENCE [LARGE SCALE GENOMIC DNA]</scope>
    <source>
        <strain evidence="4">cv. Old Blush</strain>
    </source>
</reference>
<comment type="similarity">
    <text evidence="1">Belongs to the peptidase C14B family.</text>
</comment>
<keyword evidence="4" id="KW-1185">Reference proteome</keyword>
<dbReference type="PANTHER" id="PTHR48104:SF30">
    <property type="entry name" value="METACASPASE-1"/>
    <property type="match status" value="1"/>
</dbReference>
<evidence type="ECO:0000313" key="4">
    <source>
        <dbReference type="Proteomes" id="UP000238479"/>
    </source>
</evidence>
<evidence type="ECO:0000259" key="2">
    <source>
        <dbReference type="Pfam" id="PF00656"/>
    </source>
</evidence>
<dbReference type="InterPro" id="IPR050452">
    <property type="entry name" value="Metacaspase"/>
</dbReference>
<dbReference type="Gene3D" id="3.40.50.12660">
    <property type="match status" value="1"/>
</dbReference>